<protein>
    <submittedName>
        <fullName evidence="3">Uncharacterized protein</fullName>
    </submittedName>
</protein>
<evidence type="ECO:0000256" key="1">
    <source>
        <dbReference type="SAM" id="MobiDB-lite"/>
    </source>
</evidence>
<feature type="compositionally biased region" description="Basic and acidic residues" evidence="1">
    <location>
        <begin position="72"/>
        <end position="91"/>
    </location>
</feature>
<dbReference type="STRING" id="4572.M8A7D2"/>
<evidence type="ECO:0000256" key="2">
    <source>
        <dbReference type="SAM" id="Phobius"/>
    </source>
</evidence>
<dbReference type="EMBL" id="KD107343">
    <property type="protein sequence ID" value="EMS60570.1"/>
    <property type="molecule type" value="Genomic_DNA"/>
</dbReference>
<gene>
    <name evidence="3" type="ORF">TRIUR3_12060</name>
</gene>
<keyword evidence="2" id="KW-1133">Transmembrane helix</keyword>
<organism evidence="3">
    <name type="scientific">Triticum urartu</name>
    <name type="common">Red wild einkorn</name>
    <name type="synonym">Crithodium urartu</name>
    <dbReference type="NCBI Taxonomy" id="4572"/>
    <lineage>
        <taxon>Eukaryota</taxon>
        <taxon>Viridiplantae</taxon>
        <taxon>Streptophyta</taxon>
        <taxon>Embryophyta</taxon>
        <taxon>Tracheophyta</taxon>
        <taxon>Spermatophyta</taxon>
        <taxon>Magnoliopsida</taxon>
        <taxon>Liliopsida</taxon>
        <taxon>Poales</taxon>
        <taxon>Poaceae</taxon>
        <taxon>BOP clade</taxon>
        <taxon>Pooideae</taxon>
        <taxon>Triticodae</taxon>
        <taxon>Triticeae</taxon>
        <taxon>Triticinae</taxon>
        <taxon>Triticum</taxon>
    </lineage>
</organism>
<keyword evidence="2" id="KW-0472">Membrane</keyword>
<dbReference type="AlphaFoldDB" id="M8A7D2"/>
<feature type="transmembrane region" description="Helical" evidence="2">
    <location>
        <begin position="256"/>
        <end position="275"/>
    </location>
</feature>
<feature type="transmembrane region" description="Helical" evidence="2">
    <location>
        <begin position="194"/>
        <end position="214"/>
    </location>
</feature>
<proteinExistence type="predicted"/>
<accession>M8A7D2</accession>
<reference evidence="3" key="1">
    <citation type="journal article" date="2013" name="Nature">
        <title>Draft genome of the wheat A-genome progenitor Triticum urartu.</title>
        <authorList>
            <person name="Ling H.Q."/>
            <person name="Zhao S."/>
            <person name="Liu D."/>
            <person name="Wang J."/>
            <person name="Sun H."/>
            <person name="Zhang C."/>
            <person name="Fan H."/>
            <person name="Li D."/>
            <person name="Dong L."/>
            <person name="Tao Y."/>
            <person name="Gao C."/>
            <person name="Wu H."/>
            <person name="Li Y."/>
            <person name="Cui Y."/>
            <person name="Guo X."/>
            <person name="Zheng S."/>
            <person name="Wang B."/>
            <person name="Yu K."/>
            <person name="Liang Q."/>
            <person name="Yang W."/>
            <person name="Lou X."/>
            <person name="Chen J."/>
            <person name="Feng M."/>
            <person name="Jian J."/>
            <person name="Zhang X."/>
            <person name="Luo G."/>
            <person name="Jiang Y."/>
            <person name="Liu J."/>
            <person name="Wang Z."/>
            <person name="Sha Y."/>
            <person name="Zhang B."/>
            <person name="Wu H."/>
            <person name="Tang D."/>
            <person name="Shen Q."/>
            <person name="Xue P."/>
            <person name="Zou S."/>
            <person name="Wang X."/>
            <person name="Liu X."/>
            <person name="Wang F."/>
            <person name="Yang Y."/>
            <person name="An X."/>
            <person name="Dong Z."/>
            <person name="Zhang K."/>
            <person name="Zhang X."/>
            <person name="Luo M.C."/>
            <person name="Dvorak J."/>
            <person name="Tong Y."/>
            <person name="Wang J."/>
            <person name="Yang H."/>
            <person name="Li Z."/>
            <person name="Wang D."/>
            <person name="Zhang A."/>
            <person name="Wang J."/>
        </authorList>
    </citation>
    <scope>NUCLEOTIDE SEQUENCE</scope>
</reference>
<name>M8A7D2_TRIUA</name>
<evidence type="ECO:0000313" key="3">
    <source>
        <dbReference type="EMBL" id="EMS60570.1"/>
    </source>
</evidence>
<feature type="transmembrane region" description="Helical" evidence="2">
    <location>
        <begin position="226"/>
        <end position="244"/>
    </location>
</feature>
<feature type="region of interest" description="Disordered" evidence="1">
    <location>
        <begin position="55"/>
        <end position="171"/>
    </location>
</feature>
<sequence length="310" mass="33410">MESGNQLVPKKVSKLVLAYIAPQEPMLTAATITNGTMPQSSTKHRRSHHLQQQFWWPPWHPGSTSNQPKDSPGAREGHGHDQDDASKEETHPQASSSSATGCCRPRISLGQSEPLGDRRSSAIGGEEAKPPAWDVLRGGEPSPAAGKGAPLPQPPTAQGHHTREEAPCRHLPQNRCGLRRRILRWRRGDGKGEGAAAAGLSTGILTLPFALNLDRNKWPSELSNRLILELVVLSLGGVTVFQALMLDGMKKTSPAIASAMLNLAPGFIFVVAGCLRRTRARPSPAYGWRRGLRRGAVAQEQGDEGFGVSH</sequence>
<keyword evidence="2" id="KW-0812">Transmembrane</keyword>